<keyword evidence="4" id="KW-1185">Reference proteome</keyword>
<evidence type="ECO:0000256" key="1">
    <source>
        <dbReference type="ARBA" id="ARBA00023125"/>
    </source>
</evidence>
<dbReference type="SUPFAM" id="SSF47413">
    <property type="entry name" value="lambda repressor-like DNA-binding domains"/>
    <property type="match status" value="1"/>
</dbReference>
<gene>
    <name evidence="3" type="ORF">ACJDTP_26775</name>
</gene>
<dbReference type="EMBL" id="JBJIAB010000070">
    <property type="protein sequence ID" value="MFL0168670.1"/>
    <property type="molecule type" value="Genomic_DNA"/>
</dbReference>
<dbReference type="Pfam" id="PF01381">
    <property type="entry name" value="HTH_3"/>
    <property type="match status" value="1"/>
</dbReference>
<name>A0ABW8SEN1_9CLOT</name>
<dbReference type="Proteomes" id="UP001623600">
    <property type="component" value="Unassembled WGS sequence"/>
</dbReference>
<dbReference type="PANTHER" id="PTHR46558:SF4">
    <property type="entry name" value="DNA-BIDING PHAGE PROTEIN"/>
    <property type="match status" value="1"/>
</dbReference>
<organism evidence="3 4">
    <name type="scientific">Candidatus Clostridium helianthi</name>
    <dbReference type="NCBI Taxonomy" id="3381660"/>
    <lineage>
        <taxon>Bacteria</taxon>
        <taxon>Bacillati</taxon>
        <taxon>Bacillota</taxon>
        <taxon>Clostridia</taxon>
        <taxon>Eubacteriales</taxon>
        <taxon>Clostridiaceae</taxon>
        <taxon>Clostridium</taxon>
    </lineage>
</organism>
<evidence type="ECO:0000313" key="3">
    <source>
        <dbReference type="EMBL" id="MFL0168670.1"/>
    </source>
</evidence>
<reference evidence="3 4" key="1">
    <citation type="submission" date="2024-11" db="EMBL/GenBank/DDBJ databases">
        <authorList>
            <person name="Heng Y.C."/>
            <person name="Lim A.C.H."/>
            <person name="Lee J.K.Y."/>
            <person name="Kittelmann S."/>
        </authorList>
    </citation>
    <scope>NUCLEOTIDE SEQUENCE [LARGE SCALE GENOMIC DNA]</scope>
    <source>
        <strain evidence="3 4">WILCCON 0112</strain>
    </source>
</reference>
<protein>
    <submittedName>
        <fullName evidence="3">Helix-turn-helix transcriptional regulator</fullName>
    </submittedName>
</protein>
<dbReference type="PANTHER" id="PTHR46558">
    <property type="entry name" value="TRACRIPTIONAL REGULATORY PROTEIN-RELATED-RELATED"/>
    <property type="match status" value="1"/>
</dbReference>
<dbReference type="Gene3D" id="1.10.260.40">
    <property type="entry name" value="lambda repressor-like DNA-binding domains"/>
    <property type="match status" value="1"/>
</dbReference>
<sequence length="74" mass="8471">MANKTLKAYRMLKGVKQEDIAEILGITLTTYSKKETGKTQFSLQEAKKISDYLNVPIEQLFFAKRVNLLNTMQS</sequence>
<dbReference type="RefSeq" id="WP_406762922.1">
    <property type="nucleotide sequence ID" value="NZ_JBJIAB010000070.1"/>
</dbReference>
<feature type="domain" description="HTH cro/C1-type" evidence="2">
    <location>
        <begin position="6"/>
        <end position="60"/>
    </location>
</feature>
<dbReference type="PROSITE" id="PS50943">
    <property type="entry name" value="HTH_CROC1"/>
    <property type="match status" value="1"/>
</dbReference>
<evidence type="ECO:0000313" key="4">
    <source>
        <dbReference type="Proteomes" id="UP001623600"/>
    </source>
</evidence>
<dbReference type="CDD" id="cd00093">
    <property type="entry name" value="HTH_XRE"/>
    <property type="match status" value="1"/>
</dbReference>
<dbReference type="InterPro" id="IPR001387">
    <property type="entry name" value="Cro/C1-type_HTH"/>
</dbReference>
<dbReference type="InterPro" id="IPR010982">
    <property type="entry name" value="Lambda_DNA-bd_dom_sf"/>
</dbReference>
<comment type="caution">
    <text evidence="3">The sequence shown here is derived from an EMBL/GenBank/DDBJ whole genome shotgun (WGS) entry which is preliminary data.</text>
</comment>
<keyword evidence="1" id="KW-0238">DNA-binding</keyword>
<dbReference type="SMART" id="SM00530">
    <property type="entry name" value="HTH_XRE"/>
    <property type="match status" value="1"/>
</dbReference>
<evidence type="ECO:0000259" key="2">
    <source>
        <dbReference type="PROSITE" id="PS50943"/>
    </source>
</evidence>
<accession>A0ABW8SEN1</accession>
<proteinExistence type="predicted"/>